<protein>
    <submittedName>
        <fullName evidence="5">Peptidase M14</fullName>
    </submittedName>
</protein>
<dbReference type="Pfam" id="PF00246">
    <property type="entry name" value="Peptidase_M14"/>
    <property type="match status" value="1"/>
</dbReference>
<feature type="domain" description="Peptidase M14" evidence="4">
    <location>
        <begin position="58"/>
        <end position="329"/>
    </location>
</feature>
<dbReference type="Proteomes" id="UP000737171">
    <property type="component" value="Unassembled WGS sequence"/>
</dbReference>
<feature type="signal peptide" evidence="3">
    <location>
        <begin position="1"/>
        <end position="22"/>
    </location>
</feature>
<dbReference type="EMBL" id="JABRWJ010000008">
    <property type="protein sequence ID" value="NRF70266.1"/>
    <property type="molecule type" value="Genomic_DNA"/>
</dbReference>
<evidence type="ECO:0000259" key="4">
    <source>
        <dbReference type="PROSITE" id="PS52035"/>
    </source>
</evidence>
<keyword evidence="6" id="KW-1185">Reference proteome</keyword>
<dbReference type="SUPFAM" id="SSF53187">
    <property type="entry name" value="Zn-dependent exopeptidases"/>
    <property type="match status" value="1"/>
</dbReference>
<evidence type="ECO:0000313" key="5">
    <source>
        <dbReference type="EMBL" id="NRF70266.1"/>
    </source>
</evidence>
<gene>
    <name evidence="5" type="ORF">HLB44_24975</name>
</gene>
<evidence type="ECO:0000256" key="3">
    <source>
        <dbReference type="SAM" id="SignalP"/>
    </source>
</evidence>
<keyword evidence="3" id="KW-0732">Signal</keyword>
<comment type="similarity">
    <text evidence="1">Belongs to the peptidase M14 family.</text>
</comment>
<evidence type="ECO:0000313" key="6">
    <source>
        <dbReference type="Proteomes" id="UP000737171"/>
    </source>
</evidence>
<dbReference type="InterPro" id="IPR000834">
    <property type="entry name" value="Peptidase_M14"/>
</dbReference>
<name>A0ABX2ENP1_9BURK</name>
<accession>A0ABX2ENP1</accession>
<proteinExistence type="inferred from homology"/>
<sequence>MARWPVLAVVFAAAAAAGGAFAQFDPEKVVRETPAVAERYPDPPVRYDTPAFREGRADFTTHAEVMAFAERLAAGTAHLKLSEAGTSQRGRPVPLLTLTAQGRIDPALPTVLVIGQQHGNEPAGGEAVLALAQLFAGPRSGLLDRVNLLLLPRANPDGAEAFVRTTPNGIDVNRDHLLLRTPEGQAIADVLARHRPQVVLDLHEFTVAGRWIEKFGALQKVDAQLQPATVGNLDPGLSAATRREFVERLHAAWATQGYSSDDYQTGSSDPKDRVVSMGGVQPDTGRNTAGLRPAVSLLVEVRGIGLGRAHLLRRVHAHVVAAASVIDTAAALGPRLLALVEQAGRDTAAQACQGELVIAARHSNTRRRIVLLDPRSGADLPLEVDWRAAEPLQVERTRPRPCGYLFDAAQAPAALERLHLLGARWQRVAVPGRWAVERYVVGAEASGQRQDSRGAIDDGGGPPVRLLQVRTEAADEPIGAGMVYVPLDQPLAGLIAAALEPDSQNSFAANHLLDLDMARLRRVMQRPPAQALGDPVKPSSINAGCTTTFP</sequence>
<dbReference type="PROSITE" id="PS52035">
    <property type="entry name" value="PEPTIDASE_M14"/>
    <property type="match status" value="1"/>
</dbReference>
<dbReference type="SMART" id="SM00631">
    <property type="entry name" value="Zn_pept"/>
    <property type="match status" value="1"/>
</dbReference>
<dbReference type="RefSeq" id="WP_173128944.1">
    <property type="nucleotide sequence ID" value="NZ_JABRWJ010000008.1"/>
</dbReference>
<dbReference type="Gene3D" id="3.40.630.10">
    <property type="entry name" value="Zn peptidases"/>
    <property type="match status" value="1"/>
</dbReference>
<evidence type="ECO:0000256" key="1">
    <source>
        <dbReference type="PROSITE-ProRule" id="PRU01379"/>
    </source>
</evidence>
<evidence type="ECO:0000256" key="2">
    <source>
        <dbReference type="SAM" id="MobiDB-lite"/>
    </source>
</evidence>
<feature type="active site" description="Proton donor/acceptor" evidence="1">
    <location>
        <position position="300"/>
    </location>
</feature>
<feature type="compositionally biased region" description="Polar residues" evidence="2">
    <location>
        <begin position="539"/>
        <end position="550"/>
    </location>
</feature>
<feature type="region of interest" description="Disordered" evidence="2">
    <location>
        <begin position="528"/>
        <end position="550"/>
    </location>
</feature>
<comment type="caution">
    <text evidence="5">The sequence shown here is derived from an EMBL/GenBank/DDBJ whole genome shotgun (WGS) entry which is preliminary data.</text>
</comment>
<reference evidence="5 6" key="1">
    <citation type="submission" date="2020-05" db="EMBL/GenBank/DDBJ databases">
        <title>Aquincola sp. isolate from soil.</title>
        <authorList>
            <person name="Han J."/>
            <person name="Kim D.-U."/>
        </authorList>
    </citation>
    <scope>NUCLEOTIDE SEQUENCE [LARGE SCALE GENOMIC DNA]</scope>
    <source>
        <strain evidence="5 6">S2</strain>
    </source>
</reference>
<organism evidence="5 6">
    <name type="scientific">Pseudaquabacterium terrae</name>
    <dbReference type="NCBI Taxonomy" id="2732868"/>
    <lineage>
        <taxon>Bacteria</taxon>
        <taxon>Pseudomonadati</taxon>
        <taxon>Pseudomonadota</taxon>
        <taxon>Betaproteobacteria</taxon>
        <taxon>Burkholderiales</taxon>
        <taxon>Sphaerotilaceae</taxon>
        <taxon>Pseudaquabacterium</taxon>
    </lineage>
</organism>
<feature type="chain" id="PRO_5046246758" evidence="3">
    <location>
        <begin position="23"/>
        <end position="550"/>
    </location>
</feature>